<dbReference type="OrthoDB" id="9803993at2"/>
<keyword evidence="8" id="KW-0378">Hydrolase</keyword>
<evidence type="ECO:0000256" key="8">
    <source>
        <dbReference type="ARBA" id="ARBA00022801"/>
    </source>
</evidence>
<comment type="cofactor">
    <cofactor evidence="1">
        <name>Co(2+)</name>
        <dbReference type="ChEBI" id="CHEBI:48828"/>
    </cofactor>
</comment>
<dbReference type="GO" id="GO:0004177">
    <property type="term" value="F:aminopeptidase activity"/>
    <property type="evidence" value="ECO:0007669"/>
    <property type="project" value="UniProtKB-KW"/>
</dbReference>
<dbReference type="EMBL" id="CP013023">
    <property type="protein sequence ID" value="ANF96913.1"/>
    <property type="molecule type" value="Genomic_DNA"/>
</dbReference>
<evidence type="ECO:0000256" key="6">
    <source>
        <dbReference type="ARBA" id="ARBA00022670"/>
    </source>
</evidence>
<dbReference type="PANTHER" id="PTHR34448:SF3">
    <property type="entry name" value="AMINOPEPTIDASE AMPS"/>
    <property type="match status" value="1"/>
</dbReference>
<name>A0A172ZHA5_9BACL</name>
<evidence type="ECO:0000256" key="3">
    <source>
        <dbReference type="ARBA" id="ARBA00001947"/>
    </source>
</evidence>
<dbReference type="Proteomes" id="UP000078148">
    <property type="component" value="Chromosome"/>
</dbReference>
<keyword evidence="9" id="KW-0482">Metalloprotease</keyword>
<dbReference type="Pfam" id="PF02073">
    <property type="entry name" value="Peptidase_M29"/>
    <property type="match status" value="1"/>
</dbReference>
<evidence type="ECO:0000256" key="2">
    <source>
        <dbReference type="ARBA" id="ARBA00001946"/>
    </source>
</evidence>
<dbReference type="InterPro" id="IPR000787">
    <property type="entry name" value="Peptidase_M29"/>
</dbReference>
<comment type="cofactor">
    <cofactor evidence="2">
        <name>Mg(2+)</name>
        <dbReference type="ChEBI" id="CHEBI:18420"/>
    </cofactor>
</comment>
<evidence type="ECO:0000256" key="5">
    <source>
        <dbReference type="ARBA" id="ARBA00022438"/>
    </source>
</evidence>
<keyword evidence="7" id="KW-0479">Metal-binding</keyword>
<evidence type="ECO:0000256" key="7">
    <source>
        <dbReference type="ARBA" id="ARBA00022723"/>
    </source>
</evidence>
<dbReference type="InterPro" id="IPR052170">
    <property type="entry name" value="M29_Exopeptidase"/>
</dbReference>
<dbReference type="PANTHER" id="PTHR34448">
    <property type="entry name" value="AMINOPEPTIDASE"/>
    <property type="match status" value="1"/>
</dbReference>
<evidence type="ECO:0000256" key="1">
    <source>
        <dbReference type="ARBA" id="ARBA00001941"/>
    </source>
</evidence>
<keyword evidence="5" id="KW-0031">Aminopeptidase</keyword>
<dbReference type="KEGG" id="pbv:AR543_13455"/>
<protein>
    <submittedName>
        <fullName evidence="10">Peptidase M29</fullName>
    </submittedName>
</protein>
<dbReference type="GO" id="GO:0046872">
    <property type="term" value="F:metal ion binding"/>
    <property type="evidence" value="ECO:0007669"/>
    <property type="project" value="UniProtKB-KW"/>
</dbReference>
<comment type="similarity">
    <text evidence="4">Belongs to the peptidase M29 family.</text>
</comment>
<keyword evidence="11" id="KW-1185">Reference proteome</keyword>
<evidence type="ECO:0000313" key="10">
    <source>
        <dbReference type="EMBL" id="ANF96913.1"/>
    </source>
</evidence>
<dbReference type="PRINTS" id="PR00919">
    <property type="entry name" value="THERMOPTASE"/>
</dbReference>
<keyword evidence="6" id="KW-0645">Protease</keyword>
<dbReference type="Gene3D" id="3.40.1830.10">
    <property type="entry name" value="Thermophilic metalloprotease (M29)"/>
    <property type="match status" value="1"/>
</dbReference>
<sequence length="410" mass="45452">MSDFQTKLEQYAELAVRVGVNIQPGQRFIVNAPIHAAEFVRLVTRKAYEAGAALVKINWNDDQITRLRYELAPDESFEIGPKWYAAEMEELAVDGGAVLHVVADDPDLLKGIDSKRIAASQKSSSIVLSKYREYVQSDKLSWSIVAVPSESWAAKVFPNESPENQVSTMWDYIFKAVRVGETDAIAAWEAHVKTLNEKSDYLNKKAYKQLHYVAPGTDLTIGLPKGHIWAAADSISQRGDAFIANMPTEEVFTAPLKTDVNGYVSSTKPLSYGGTIIDNFKLTFKDGRIVGVEAEKGQDTLQHLVEMDEGAHYLGEVALVPHRSPISMSNILYYNTLFDENASNHLAIGSAYAFNLQGGKEMSREELTERGLNNSLVHVDFMIGSGEMDIYGITEDGQEEPVFKQGGWAF</sequence>
<dbReference type="InterPro" id="IPR035097">
    <property type="entry name" value="M29_N-terminal"/>
</dbReference>
<dbReference type="RefSeq" id="WP_060535020.1">
    <property type="nucleotide sequence ID" value="NZ_CP013023.1"/>
</dbReference>
<dbReference type="GO" id="GO:0008237">
    <property type="term" value="F:metallopeptidase activity"/>
    <property type="evidence" value="ECO:0007669"/>
    <property type="project" value="UniProtKB-KW"/>
</dbReference>
<evidence type="ECO:0000256" key="4">
    <source>
        <dbReference type="ARBA" id="ARBA00008236"/>
    </source>
</evidence>
<organism evidence="10 11">
    <name type="scientific">Paenibacillus bovis</name>
    <dbReference type="NCBI Taxonomy" id="1616788"/>
    <lineage>
        <taxon>Bacteria</taxon>
        <taxon>Bacillati</taxon>
        <taxon>Bacillota</taxon>
        <taxon>Bacilli</taxon>
        <taxon>Bacillales</taxon>
        <taxon>Paenibacillaceae</taxon>
        <taxon>Paenibacillus</taxon>
    </lineage>
</organism>
<dbReference type="GO" id="GO:0006508">
    <property type="term" value="P:proteolysis"/>
    <property type="evidence" value="ECO:0007669"/>
    <property type="project" value="UniProtKB-KW"/>
</dbReference>
<dbReference type="SUPFAM" id="SSF144052">
    <property type="entry name" value="Thermophilic metalloprotease-like"/>
    <property type="match status" value="1"/>
</dbReference>
<reference evidence="11" key="1">
    <citation type="submission" date="2015-10" db="EMBL/GenBank/DDBJ databases">
        <title>Genome of Paenibacillus bovis sp. nov.</title>
        <authorList>
            <person name="Wu Z."/>
            <person name="Gao C."/>
            <person name="Liu Z."/>
            <person name="Zheng H."/>
        </authorList>
    </citation>
    <scope>NUCLEOTIDE SEQUENCE [LARGE SCALE GENOMIC DNA]</scope>
    <source>
        <strain evidence="11">BD3526</strain>
    </source>
</reference>
<proteinExistence type="inferred from homology"/>
<evidence type="ECO:0000313" key="11">
    <source>
        <dbReference type="Proteomes" id="UP000078148"/>
    </source>
</evidence>
<accession>A0A172ZHA5</accession>
<evidence type="ECO:0000256" key="9">
    <source>
        <dbReference type="ARBA" id="ARBA00023049"/>
    </source>
</evidence>
<comment type="cofactor">
    <cofactor evidence="3">
        <name>Zn(2+)</name>
        <dbReference type="ChEBI" id="CHEBI:29105"/>
    </cofactor>
</comment>
<gene>
    <name evidence="10" type="ORF">AR543_13455</name>
</gene>
<dbReference type="AlphaFoldDB" id="A0A172ZHA5"/>
<reference evidence="10 11" key="2">
    <citation type="journal article" date="2016" name="Int. J. Syst. Evol. Microbiol.">
        <title>Paenibacillus bovis sp. nov., isolated from raw yak (Bos grunniens) milk.</title>
        <authorList>
            <person name="Gao C."/>
            <person name="Han J."/>
            <person name="Liu Z."/>
            <person name="Xu X."/>
            <person name="Hang F."/>
            <person name="Wu Z."/>
        </authorList>
    </citation>
    <scope>NUCLEOTIDE SEQUENCE [LARGE SCALE GENOMIC DNA]</scope>
    <source>
        <strain evidence="10 11">BD3526</strain>
    </source>
</reference>